<dbReference type="EMBL" id="PZPL01000001">
    <property type="protein sequence ID" value="PTL73660.1"/>
    <property type="molecule type" value="Genomic_DNA"/>
</dbReference>
<name>A0A2T4UVX5_9MICO</name>
<keyword evidence="3" id="KW-1185">Reference proteome</keyword>
<evidence type="ECO:0000313" key="3">
    <source>
        <dbReference type="Proteomes" id="UP000241085"/>
    </source>
</evidence>
<dbReference type="Gene3D" id="3.30.565.10">
    <property type="entry name" value="Histidine kinase-like ATPase, C-terminal domain"/>
    <property type="match status" value="1"/>
</dbReference>
<evidence type="ECO:0000259" key="1">
    <source>
        <dbReference type="Pfam" id="PF13581"/>
    </source>
</evidence>
<protein>
    <submittedName>
        <fullName evidence="2">ATP-binding protein</fullName>
    </submittedName>
</protein>
<keyword evidence="2" id="KW-0067">ATP-binding</keyword>
<dbReference type="Proteomes" id="UP000241085">
    <property type="component" value="Unassembled WGS sequence"/>
</dbReference>
<keyword evidence="2" id="KW-0547">Nucleotide-binding</keyword>
<dbReference type="CDD" id="cd16936">
    <property type="entry name" value="HATPase_RsbW-like"/>
    <property type="match status" value="1"/>
</dbReference>
<reference evidence="2 3" key="1">
    <citation type="submission" date="2018-03" db="EMBL/GenBank/DDBJ databases">
        <title>Bacteriophage NCPPB3778 and a type I-E CRISPR drive the evolution of the US Biological Select Agent, Rathayibacter toxicus.</title>
        <authorList>
            <person name="Davis E.W.II."/>
            <person name="Tabima J.F."/>
            <person name="Weisberg A.J."/>
            <person name="Dantas Lopes L."/>
            <person name="Wiseman M.S."/>
            <person name="Wiseman M.S."/>
            <person name="Pupko T."/>
            <person name="Belcher M.S."/>
            <person name="Sechler A.J."/>
            <person name="Tancos M.A."/>
            <person name="Schroeder B.K."/>
            <person name="Murray T.D."/>
            <person name="Luster D.G."/>
            <person name="Schneider W.L."/>
            <person name="Rogers E."/>
            <person name="Andreote F.D."/>
            <person name="Grunwald N.J."/>
            <person name="Putnam M.L."/>
            <person name="Chang J.H."/>
        </authorList>
    </citation>
    <scope>NUCLEOTIDE SEQUENCE [LARGE SCALE GENOMIC DNA]</scope>
    <source>
        <strain evidence="2 3">DSM 15933</strain>
    </source>
</reference>
<proteinExistence type="predicted"/>
<dbReference type="InterPro" id="IPR003594">
    <property type="entry name" value="HATPase_dom"/>
</dbReference>
<feature type="domain" description="Histidine kinase/HSP90-like ATPase" evidence="1">
    <location>
        <begin position="24"/>
        <end position="135"/>
    </location>
</feature>
<accession>A0A2T4UVX5</accession>
<comment type="caution">
    <text evidence="2">The sequence shown here is derived from an EMBL/GenBank/DDBJ whole genome shotgun (WGS) entry which is preliminary data.</text>
</comment>
<evidence type="ECO:0000313" key="2">
    <source>
        <dbReference type="EMBL" id="PTL73660.1"/>
    </source>
</evidence>
<dbReference type="InterPro" id="IPR036890">
    <property type="entry name" value="HATPase_C_sf"/>
</dbReference>
<sequence length="143" mass="16181">MPAVRAVPERSFVLHMPPDDGMTAIHEALEELWAESPGLGSWDRMSFTTALVEVTSNIVQHARSSRPVVCRVEIRVDDLEMRAVLSDSGEAADIDVAERRDMPDEWEEAGRGIPFIQALVTSFEHRRVDGQNVWTIVRERKRS</sequence>
<dbReference type="GO" id="GO:0005524">
    <property type="term" value="F:ATP binding"/>
    <property type="evidence" value="ECO:0007669"/>
    <property type="project" value="UniProtKB-KW"/>
</dbReference>
<dbReference type="Pfam" id="PF13581">
    <property type="entry name" value="HATPase_c_2"/>
    <property type="match status" value="1"/>
</dbReference>
<organism evidence="2 3">
    <name type="scientific">Rathayibacter caricis DSM 15933</name>
    <dbReference type="NCBI Taxonomy" id="1328867"/>
    <lineage>
        <taxon>Bacteria</taxon>
        <taxon>Bacillati</taxon>
        <taxon>Actinomycetota</taxon>
        <taxon>Actinomycetes</taxon>
        <taxon>Micrococcales</taxon>
        <taxon>Microbacteriaceae</taxon>
        <taxon>Rathayibacter</taxon>
    </lineage>
</organism>
<dbReference type="AlphaFoldDB" id="A0A2T4UVX5"/>
<gene>
    <name evidence="2" type="ORF">C1I63_12960</name>
</gene>